<dbReference type="EMBL" id="PFPI01000038">
    <property type="protein sequence ID" value="PIZ92997.1"/>
    <property type="molecule type" value="Genomic_DNA"/>
</dbReference>
<accession>A0A2M7V3E2</accession>
<evidence type="ECO:0000313" key="2">
    <source>
        <dbReference type="EMBL" id="PIZ92997.1"/>
    </source>
</evidence>
<name>A0A2M7V3E2_9BACT</name>
<keyword evidence="1" id="KW-0812">Transmembrane</keyword>
<organism evidence="2 3">
    <name type="scientific">Candidatus Magasanikbacteria bacterium CG_4_10_14_0_2_um_filter_41_31</name>
    <dbReference type="NCBI Taxonomy" id="1974639"/>
    <lineage>
        <taxon>Bacteria</taxon>
        <taxon>Candidatus Magasanikiibacteriota</taxon>
    </lineage>
</organism>
<protein>
    <submittedName>
        <fullName evidence="2">Uncharacterized protein</fullName>
    </submittedName>
</protein>
<reference evidence="3" key="1">
    <citation type="submission" date="2017-09" db="EMBL/GenBank/DDBJ databases">
        <title>Depth-based differentiation of microbial function through sediment-hosted aquifers and enrichment of novel symbionts in the deep terrestrial subsurface.</title>
        <authorList>
            <person name="Probst A.J."/>
            <person name="Ladd B."/>
            <person name="Jarett J.K."/>
            <person name="Geller-Mcgrath D.E."/>
            <person name="Sieber C.M.K."/>
            <person name="Emerson J.B."/>
            <person name="Anantharaman K."/>
            <person name="Thomas B.C."/>
            <person name="Malmstrom R."/>
            <person name="Stieglmeier M."/>
            <person name="Klingl A."/>
            <person name="Woyke T."/>
            <person name="Ryan C.M."/>
            <person name="Banfield J.F."/>
        </authorList>
    </citation>
    <scope>NUCLEOTIDE SEQUENCE [LARGE SCALE GENOMIC DNA]</scope>
</reference>
<gene>
    <name evidence="2" type="ORF">COX83_03030</name>
</gene>
<dbReference type="AlphaFoldDB" id="A0A2M7V3E2"/>
<dbReference type="Proteomes" id="UP000230078">
    <property type="component" value="Unassembled WGS sequence"/>
</dbReference>
<sequence length="1221" mass="125238">MTDVINLTKKAFTWSVVVMTIAWSIGLSALAAPLAANAADCPTLEAGDLFKVKGNTAVYLLDADMKRLYFPHSDVYHTWFSDFSGVVEIDSTCVSAYPNAVNPSGVDYRPGSRLVKVVISPEVYAVGPGNMRHLLGSEEEASSLYGANWASLVRDVHDFHWPNYTTGAEVNGLMNGMLVKRADTSDVTTVYVVQDGKLHTVDGTLPAFVKADVRTVASTLVDALELSVDSVTAASLTADPSQGSGSGTPGTPVVTGGNVSVSLAAETPGSTDILSDSGSDYNQANIPFTAVRFTAGSDAVVVKTVKFTRTGIASDSDLGNLYLYDGDARLAEYTSFNAKVVTFSNSTGLFTVPANSSKTVMLRGDLAKSAVTGGKKIGFEVASSDHVVINGGSVTGSFPVAGSQMATAQVTDLGDLYLTGYTTFPATVKADEAGKELWRMTLNAAEQDMELRYMKLTMIGTISTSDVQNLKLEVGGAQVGATANISDDRTVIFDLSSAPIAVNAGQSKIVVLRGDMMGGSGRVFKFSVQRQNDLKAYDTEYGVYVNPTITTAATSFGVVEPETGNGTDVDSGTLTIGVATDSPTGSTVDGGTGVTLAKFTFDASGESVKVTSLPVYCTGSDNTDILANVKVLLNGSQVGSTDAAMTCSGVGGVNSFTFGNTFVVDRDTDSVVTIVADTTDATIVNAATLSVSLNTGDTGNGQGQTTLTGITTTGLTARTLTVRSGVVTVSENSAFGDKTATNPTGTVNAAGARIASFVITAGSGEAADVTQISLADDATTGLASNYQKLMLMHDGVQIGTTVNTLNTTASTYSFTPSTAIRIAAGQQYVVDVYADIKSSAADAGEAAYAPVRLAATAVTATGVNTTSNISSTNSATSLQNAYIAASGNLTVAISGDTAEAAQIVLGSTAVELGTFELTADAAERINVTDLVVSVSSTAGYQGTLRNLRLYKDGVAFGPAVNLPTGAASTGTYYNATFSGLALTVEKNSTAVITVKADVTTFTNGGANGDVNGSFFAAMLSNVGSGSEPVTAVGESSGASITGAQLDMGTSPDLNQVANEMVAYRSKITVAFAGDSPSGSSVGASAQTIAKFVVSNSSNVGNYKATVNTMNFAISNTGISNTATRTMNVYKDSVSASNLLATTTAGSGTLNFADTSISTFTDVDITAGSSKTFVVTLDTSDAGTDDKLSIGLAQGDIVWSDDAVNVITEVDGLPLVSKTLTY</sequence>
<evidence type="ECO:0000313" key="3">
    <source>
        <dbReference type="Proteomes" id="UP000230078"/>
    </source>
</evidence>
<keyword evidence="1" id="KW-0472">Membrane</keyword>
<proteinExistence type="predicted"/>
<feature type="transmembrane region" description="Helical" evidence="1">
    <location>
        <begin position="12"/>
        <end position="36"/>
    </location>
</feature>
<comment type="caution">
    <text evidence="2">The sequence shown here is derived from an EMBL/GenBank/DDBJ whole genome shotgun (WGS) entry which is preliminary data.</text>
</comment>
<evidence type="ECO:0000256" key="1">
    <source>
        <dbReference type="SAM" id="Phobius"/>
    </source>
</evidence>
<keyword evidence="1" id="KW-1133">Transmembrane helix</keyword>